<evidence type="ECO:0000256" key="7">
    <source>
        <dbReference type="ARBA" id="ARBA00022840"/>
    </source>
</evidence>
<dbReference type="PANTHER" id="PTHR23255:SF72">
    <property type="entry name" value="RECEPTOR PROTEIN SERINE_THREONINE KINASE"/>
    <property type="match status" value="1"/>
</dbReference>
<keyword evidence="5" id="KW-0547">Nucleotide-binding</keyword>
<dbReference type="Proteomes" id="UP000653454">
    <property type="component" value="Unassembled WGS sequence"/>
</dbReference>
<keyword evidence="2" id="KW-0723">Serine/threonine-protein kinase</keyword>
<evidence type="ECO:0000256" key="9">
    <source>
        <dbReference type="ARBA" id="ARBA00023136"/>
    </source>
</evidence>
<evidence type="ECO:0000256" key="4">
    <source>
        <dbReference type="ARBA" id="ARBA00022692"/>
    </source>
</evidence>
<organism evidence="11 12">
    <name type="scientific">Plutella xylostella</name>
    <name type="common">Diamondback moth</name>
    <name type="synonym">Plutella maculipennis</name>
    <dbReference type="NCBI Taxonomy" id="51655"/>
    <lineage>
        <taxon>Eukaryota</taxon>
        <taxon>Metazoa</taxon>
        <taxon>Ecdysozoa</taxon>
        <taxon>Arthropoda</taxon>
        <taxon>Hexapoda</taxon>
        <taxon>Insecta</taxon>
        <taxon>Pterygota</taxon>
        <taxon>Neoptera</taxon>
        <taxon>Endopterygota</taxon>
        <taxon>Lepidoptera</taxon>
        <taxon>Glossata</taxon>
        <taxon>Ditrysia</taxon>
        <taxon>Yponomeutoidea</taxon>
        <taxon>Plutellidae</taxon>
        <taxon>Plutella</taxon>
    </lineage>
</organism>
<keyword evidence="8" id="KW-1133">Transmembrane helix</keyword>
<dbReference type="EMBL" id="CAJHNJ030000044">
    <property type="protein sequence ID" value="CAG9131227.1"/>
    <property type="molecule type" value="Genomic_DNA"/>
</dbReference>
<dbReference type="GO" id="GO:0070724">
    <property type="term" value="C:BMP receptor complex"/>
    <property type="evidence" value="ECO:0007669"/>
    <property type="project" value="TreeGrafter"/>
</dbReference>
<dbReference type="GO" id="GO:0071363">
    <property type="term" value="P:cellular response to growth factor stimulus"/>
    <property type="evidence" value="ECO:0007669"/>
    <property type="project" value="TreeGrafter"/>
</dbReference>
<keyword evidence="10" id="KW-0675">Receptor</keyword>
<keyword evidence="9" id="KW-0472">Membrane</keyword>
<dbReference type="InterPro" id="IPR000333">
    <property type="entry name" value="TGFB_receptor"/>
</dbReference>
<dbReference type="SUPFAM" id="SSF56112">
    <property type="entry name" value="Protein kinase-like (PK-like)"/>
    <property type="match status" value="1"/>
</dbReference>
<evidence type="ECO:0000256" key="6">
    <source>
        <dbReference type="ARBA" id="ARBA00022777"/>
    </source>
</evidence>
<accession>A0A8S4FS64</accession>
<protein>
    <submittedName>
        <fullName evidence="11">(diamondback moth) hypothetical protein</fullName>
    </submittedName>
</protein>
<keyword evidence="7" id="KW-0067">ATP-binding</keyword>
<evidence type="ECO:0000256" key="8">
    <source>
        <dbReference type="ARBA" id="ARBA00022989"/>
    </source>
</evidence>
<dbReference type="Gene3D" id="1.10.510.10">
    <property type="entry name" value="Transferase(Phosphotransferase) domain 1"/>
    <property type="match status" value="1"/>
</dbReference>
<evidence type="ECO:0000256" key="3">
    <source>
        <dbReference type="ARBA" id="ARBA00022679"/>
    </source>
</evidence>
<keyword evidence="6" id="KW-0418">Kinase</keyword>
<evidence type="ECO:0000256" key="10">
    <source>
        <dbReference type="ARBA" id="ARBA00023170"/>
    </source>
</evidence>
<dbReference type="GO" id="GO:0004675">
    <property type="term" value="F:transmembrane receptor protein serine/threonine kinase activity"/>
    <property type="evidence" value="ECO:0007669"/>
    <property type="project" value="InterPro"/>
</dbReference>
<dbReference type="AlphaFoldDB" id="A0A8S4FS64"/>
<reference evidence="11" key="1">
    <citation type="submission" date="2020-11" db="EMBL/GenBank/DDBJ databases">
        <authorList>
            <person name="Whiteford S."/>
        </authorList>
    </citation>
    <scope>NUCLEOTIDE SEQUENCE</scope>
</reference>
<dbReference type="InterPro" id="IPR011009">
    <property type="entry name" value="Kinase-like_dom_sf"/>
</dbReference>
<evidence type="ECO:0000313" key="12">
    <source>
        <dbReference type="Proteomes" id="UP000653454"/>
    </source>
</evidence>
<gene>
    <name evidence="11" type="ORF">PLXY2_LOCUS10192</name>
</gene>
<evidence type="ECO:0000256" key="2">
    <source>
        <dbReference type="ARBA" id="ARBA00022527"/>
    </source>
</evidence>
<keyword evidence="3" id="KW-0808">Transferase</keyword>
<proteinExistence type="predicted"/>
<keyword evidence="12" id="KW-1185">Reference proteome</keyword>
<evidence type="ECO:0000256" key="5">
    <source>
        <dbReference type="ARBA" id="ARBA00022741"/>
    </source>
</evidence>
<keyword evidence="4" id="KW-0812">Transmembrane</keyword>
<evidence type="ECO:0000313" key="11">
    <source>
        <dbReference type="EMBL" id="CAG9131227.1"/>
    </source>
</evidence>
<evidence type="ECO:0000256" key="1">
    <source>
        <dbReference type="ARBA" id="ARBA00004479"/>
    </source>
</evidence>
<dbReference type="GO" id="GO:0005524">
    <property type="term" value="F:ATP binding"/>
    <property type="evidence" value="ECO:0007669"/>
    <property type="project" value="UniProtKB-KW"/>
</dbReference>
<dbReference type="PANTHER" id="PTHR23255">
    <property type="entry name" value="TRANSFORMING GROWTH FACTOR-BETA RECEPTOR TYPE I AND II"/>
    <property type="match status" value="1"/>
</dbReference>
<name>A0A8S4FS64_PLUXY</name>
<comment type="subcellular location">
    <subcellularLocation>
        <location evidence="1">Membrane</location>
        <topology evidence="1">Single-pass type I membrane protein</topology>
    </subcellularLocation>
</comment>
<sequence length="121" mass="13521">MNAACFESYRKCDIYALALVLWEVTARAGPRPRPAVPPYHPLVGQDPGQDEMRKIVCTDAARPELPDTAQPTMAGLNQLIRECWHANPSVRLPALRIKKTLLKLALQDNSIHLDQDSDVHV</sequence>
<comment type="caution">
    <text evidence="11">The sequence shown here is derived from an EMBL/GenBank/DDBJ whole genome shotgun (WGS) entry which is preliminary data.</text>
</comment>